<proteinExistence type="predicted"/>
<evidence type="ECO:0000313" key="2">
    <source>
        <dbReference type="Proteomes" id="UP000626109"/>
    </source>
</evidence>
<organism evidence="1 2">
    <name type="scientific">Polarella glacialis</name>
    <name type="common">Dinoflagellate</name>
    <dbReference type="NCBI Taxonomy" id="89957"/>
    <lineage>
        <taxon>Eukaryota</taxon>
        <taxon>Sar</taxon>
        <taxon>Alveolata</taxon>
        <taxon>Dinophyceae</taxon>
        <taxon>Suessiales</taxon>
        <taxon>Suessiaceae</taxon>
        <taxon>Polarella</taxon>
    </lineage>
</organism>
<dbReference type="AlphaFoldDB" id="A0A813L4Y3"/>
<dbReference type="Proteomes" id="UP000626109">
    <property type="component" value="Unassembled WGS sequence"/>
</dbReference>
<gene>
    <name evidence="1" type="ORF">PGLA2088_LOCUS42002</name>
</gene>
<dbReference type="EMBL" id="CAJNNW010034089">
    <property type="protein sequence ID" value="CAE8721556.1"/>
    <property type="molecule type" value="Genomic_DNA"/>
</dbReference>
<evidence type="ECO:0000313" key="1">
    <source>
        <dbReference type="EMBL" id="CAE8721556.1"/>
    </source>
</evidence>
<feature type="non-terminal residue" evidence="1">
    <location>
        <position position="1"/>
    </location>
</feature>
<accession>A0A813L4Y3</accession>
<comment type="caution">
    <text evidence="1">The sequence shown here is derived from an EMBL/GenBank/DDBJ whole genome shotgun (WGS) entry which is preliminary data.</text>
</comment>
<reference evidence="1" key="1">
    <citation type="submission" date="2021-02" db="EMBL/GenBank/DDBJ databases">
        <authorList>
            <person name="Dougan E. K."/>
            <person name="Rhodes N."/>
            <person name="Thang M."/>
            <person name="Chan C."/>
        </authorList>
    </citation>
    <scope>NUCLEOTIDE SEQUENCE</scope>
</reference>
<protein>
    <submittedName>
        <fullName evidence="1">Uncharacterized protein</fullName>
    </submittedName>
</protein>
<name>A0A813L4Y3_POLGL</name>
<sequence>LWMQSQVTGAAWGWEDTAVCKPAAGSNWVFSGGRTLISKGSGVNIDCNTKGARVPAGFQGVKCPNVIYSERLEGPDNGWWSFCGAGKVCNSSMQIGIEISCTTTTTATTTTSGMAAATTVATTSRGIAGMAAATTVGPSPPVNATTSRGMAGMAAATTVTLSSVVNATTTKPAMLAAAAATTMTACRYGCYASRNSTPASGFFRQFSKQWCRTGPSHRRGSTGTLAVSTTAVSTGPMDRSSGAEALQFSRLPAKVSSLPDSFTVSQVSQRNRCSVSF</sequence>